<dbReference type="EMBL" id="JXTC01000206">
    <property type="protein sequence ID" value="PON81904.1"/>
    <property type="molecule type" value="Genomic_DNA"/>
</dbReference>
<dbReference type="AlphaFoldDB" id="A0A2P5E8Q9"/>
<dbReference type="PANTHER" id="PTHR31060">
    <property type="entry name" value="OSJNBA0011J08.25 PROTEIN-RELATED"/>
    <property type="match status" value="1"/>
</dbReference>
<reference evidence="4" key="1">
    <citation type="submission" date="2016-06" db="EMBL/GenBank/DDBJ databases">
        <title>Parallel loss of symbiosis genes in relatives of nitrogen-fixing non-legume Parasponia.</title>
        <authorList>
            <person name="Van Velzen R."/>
            <person name="Holmer R."/>
            <person name="Bu F."/>
            <person name="Rutten L."/>
            <person name="Van Zeijl A."/>
            <person name="Liu W."/>
            <person name="Santuari L."/>
            <person name="Cao Q."/>
            <person name="Sharma T."/>
            <person name="Shen D."/>
            <person name="Roswanjaya Y."/>
            <person name="Wardhani T."/>
            <person name="Kalhor M.S."/>
            <person name="Jansen J."/>
            <person name="Van den Hoogen J."/>
            <person name="Gungor B."/>
            <person name="Hartog M."/>
            <person name="Hontelez J."/>
            <person name="Verver J."/>
            <person name="Yang W.-C."/>
            <person name="Schijlen E."/>
            <person name="Repin R."/>
            <person name="Schilthuizen M."/>
            <person name="Schranz E."/>
            <person name="Heidstra R."/>
            <person name="Miyata K."/>
            <person name="Fedorova E."/>
            <person name="Kohlen W."/>
            <person name="Bisseling T."/>
            <person name="Smit S."/>
            <person name="Geurts R."/>
        </authorList>
    </citation>
    <scope>NUCLEOTIDE SEQUENCE [LARGE SCALE GENOMIC DNA]</scope>
    <source>
        <strain evidence="4">cv. RG33-2</strain>
    </source>
</reference>
<dbReference type="InterPro" id="IPR038920">
    <property type="entry name" value="At3g05675-like"/>
</dbReference>
<dbReference type="FunCoup" id="A0A2P5E8Q9">
    <property type="interactions" value="52"/>
</dbReference>
<dbReference type="OrthoDB" id="678132at2759"/>
<dbReference type="GO" id="GO:0016567">
    <property type="term" value="P:protein ubiquitination"/>
    <property type="evidence" value="ECO:0007669"/>
    <property type="project" value="UniProtKB-UniPathway"/>
</dbReference>
<dbReference type="InParanoid" id="A0A2P5E8Q9"/>
<gene>
    <name evidence="3" type="ORF">TorRG33x02_223250</name>
</gene>
<dbReference type="PANTHER" id="PTHR31060:SF4">
    <property type="entry name" value="1,8-CINEOLE SYNTHASE"/>
    <property type="match status" value="1"/>
</dbReference>
<organism evidence="3 4">
    <name type="scientific">Trema orientale</name>
    <name type="common">Charcoal tree</name>
    <name type="synonym">Celtis orientalis</name>
    <dbReference type="NCBI Taxonomy" id="63057"/>
    <lineage>
        <taxon>Eukaryota</taxon>
        <taxon>Viridiplantae</taxon>
        <taxon>Streptophyta</taxon>
        <taxon>Embryophyta</taxon>
        <taxon>Tracheophyta</taxon>
        <taxon>Spermatophyta</taxon>
        <taxon>Magnoliopsida</taxon>
        <taxon>eudicotyledons</taxon>
        <taxon>Gunneridae</taxon>
        <taxon>Pentapetalae</taxon>
        <taxon>rosids</taxon>
        <taxon>fabids</taxon>
        <taxon>Rosales</taxon>
        <taxon>Cannabaceae</taxon>
        <taxon>Trema</taxon>
    </lineage>
</organism>
<name>A0A2P5E8Q9_TREOI</name>
<sequence length="402" mass="44364">MGAMESGYKTQTTIAPLILRNLVSSVFVYADNSFFSLAEKHKLLELIRSILIASVLFFLRLIPYLNPNDYYPFFHSRSPSKRGAYTHAPTLADGGGGGGGGGGGEGSGIGRALSQLLSITSDIPVSSRKYDVVRGLAEKIIEDNRREGSPALREVNRTVISAAFSRTLGRLEAVVVEKGPEDWAEGGRGNGNGVGPVEFRLNRVLRAARSIGEFVLTRVGRVREGANRSGISAEKLAAELIWLAEKMASCGFVGEAVWRWASASRLAWLAVSAEPRLQCSLVKLSAFLFKQSKHVDQKDGLESEKEEQQKQLKIQMLQSWLPLLCRASNGTDAPVLSASERAELERVLEEMIETLDEEQQEKVLTLWLHHFTSCSSSDWPNLHASYARWCDTARETLLLRQE</sequence>
<comment type="caution">
    <text evidence="3">The sequence shown here is derived from an EMBL/GenBank/DDBJ whole genome shotgun (WGS) entry which is preliminary data.</text>
</comment>
<dbReference type="STRING" id="63057.A0A2P5E8Q9"/>
<protein>
    <submittedName>
        <fullName evidence="3">1,8-cineole synthase</fullName>
    </submittedName>
</protein>
<accession>A0A2P5E8Q9</accession>
<keyword evidence="4" id="KW-1185">Reference proteome</keyword>
<evidence type="ECO:0000256" key="1">
    <source>
        <dbReference type="SAM" id="Coils"/>
    </source>
</evidence>
<evidence type="ECO:0000313" key="4">
    <source>
        <dbReference type="Proteomes" id="UP000237000"/>
    </source>
</evidence>
<feature type="compositionally biased region" description="Gly residues" evidence="2">
    <location>
        <begin position="93"/>
        <end position="105"/>
    </location>
</feature>
<evidence type="ECO:0000313" key="3">
    <source>
        <dbReference type="EMBL" id="PON81904.1"/>
    </source>
</evidence>
<keyword evidence="1" id="KW-0175">Coiled coil</keyword>
<feature type="region of interest" description="Disordered" evidence="2">
    <location>
        <begin position="85"/>
        <end position="105"/>
    </location>
</feature>
<dbReference type="UniPathway" id="UPA00143"/>
<evidence type="ECO:0000256" key="2">
    <source>
        <dbReference type="SAM" id="MobiDB-lite"/>
    </source>
</evidence>
<dbReference type="Proteomes" id="UP000237000">
    <property type="component" value="Unassembled WGS sequence"/>
</dbReference>
<feature type="coiled-coil region" evidence="1">
    <location>
        <begin position="291"/>
        <end position="361"/>
    </location>
</feature>
<proteinExistence type="predicted"/>